<accession>A0A6M7WQU4</accession>
<feature type="transmembrane region" description="Helical" evidence="1">
    <location>
        <begin position="86"/>
        <end position="105"/>
    </location>
</feature>
<name>A0A6M7WQU4_RHILI</name>
<evidence type="ECO:0000313" key="3">
    <source>
        <dbReference type="Proteomes" id="UP000503017"/>
    </source>
</evidence>
<keyword evidence="1" id="KW-0812">Transmembrane</keyword>
<dbReference type="AlphaFoldDB" id="A0A6M7WQU4"/>
<evidence type="ECO:0000313" key="2">
    <source>
        <dbReference type="EMBL" id="QKD02168.1"/>
    </source>
</evidence>
<feature type="transmembrane region" description="Helical" evidence="1">
    <location>
        <begin position="117"/>
        <end position="138"/>
    </location>
</feature>
<feature type="transmembrane region" description="Helical" evidence="1">
    <location>
        <begin position="51"/>
        <end position="74"/>
    </location>
</feature>
<organism evidence="2 3">
    <name type="scientific">Mesorhizobium loti R88b</name>
    <dbReference type="NCBI Taxonomy" id="935548"/>
    <lineage>
        <taxon>Bacteria</taxon>
        <taxon>Pseudomonadati</taxon>
        <taxon>Pseudomonadota</taxon>
        <taxon>Alphaproteobacteria</taxon>
        <taxon>Hyphomicrobiales</taxon>
        <taxon>Phyllobacteriaceae</taxon>
        <taxon>Mesorhizobium</taxon>
    </lineage>
</organism>
<protein>
    <submittedName>
        <fullName evidence="2">Uncharacterized protein</fullName>
    </submittedName>
</protein>
<gene>
    <name evidence="2" type="ORF">EB235_12185</name>
</gene>
<dbReference type="Proteomes" id="UP000503017">
    <property type="component" value="Chromosome"/>
</dbReference>
<feature type="transmembrane region" description="Helical" evidence="1">
    <location>
        <begin position="150"/>
        <end position="169"/>
    </location>
</feature>
<keyword evidence="1" id="KW-0472">Membrane</keyword>
<feature type="transmembrane region" description="Helical" evidence="1">
    <location>
        <begin position="189"/>
        <end position="211"/>
    </location>
</feature>
<sequence length="262" mass="28804">MIHSLGNDLKRAGAFANGAKTAYLTLSFLPLENTTRQKGTRMQNGNLLRVVGHLVVTAFELLMGMFAAGLLLSGTLYRHSTLSPRALLIVTVVSLLIVTCSLWFQRVTDSLHSRQTLSAWTASSFQIVFPVFITIISVSYFSDPQRELKWSMFMAVYTIIAWTTIFHNAARFAGPHLSAGIFGEWFAKAWVKCIDYIYLTVSALGVLRLAISGMPDDLSYFNAVGVVAIGVGLGLRLTKTSIEIFGWDKPPANHPPTAQTTI</sequence>
<proteinExistence type="predicted"/>
<reference evidence="2 3" key="1">
    <citation type="submission" date="2018-10" db="EMBL/GenBank/DDBJ databases">
        <authorList>
            <person name="Perry B.J."/>
            <person name="Sullivan J.T."/>
            <person name="Murphy R.J.T."/>
            <person name="Ramsay J.P."/>
            <person name="Ronson C.W."/>
        </authorList>
    </citation>
    <scope>NUCLEOTIDE SEQUENCE [LARGE SCALE GENOMIC DNA]</scope>
    <source>
        <strain evidence="2 3">R88b</strain>
    </source>
</reference>
<feature type="transmembrane region" description="Helical" evidence="1">
    <location>
        <begin position="218"/>
        <end position="237"/>
    </location>
</feature>
<dbReference type="EMBL" id="CP033367">
    <property type="protein sequence ID" value="QKD02168.1"/>
    <property type="molecule type" value="Genomic_DNA"/>
</dbReference>
<evidence type="ECO:0000256" key="1">
    <source>
        <dbReference type="SAM" id="Phobius"/>
    </source>
</evidence>
<keyword evidence="1" id="KW-1133">Transmembrane helix</keyword>